<evidence type="ECO:0000313" key="1">
    <source>
        <dbReference type="EMBL" id="QDT56618.1"/>
    </source>
</evidence>
<accession>A0A517SKH8</accession>
<dbReference type="InParanoid" id="A0A517SKH8"/>
<name>A0A517SKH8_9PLAN</name>
<protein>
    <submittedName>
        <fullName evidence="1">Uncharacterized protein</fullName>
    </submittedName>
</protein>
<dbReference type="AlphaFoldDB" id="A0A517SKH8"/>
<dbReference type="EMBL" id="CP036271">
    <property type="protein sequence ID" value="QDT56618.1"/>
    <property type="molecule type" value="Genomic_DNA"/>
</dbReference>
<proteinExistence type="predicted"/>
<gene>
    <name evidence="1" type="ORF">Pan44_46750</name>
</gene>
<dbReference type="Proteomes" id="UP000315700">
    <property type="component" value="Chromosome"/>
</dbReference>
<keyword evidence="2" id="KW-1185">Reference proteome</keyword>
<evidence type="ECO:0000313" key="2">
    <source>
        <dbReference type="Proteomes" id="UP000315700"/>
    </source>
</evidence>
<dbReference type="RefSeq" id="WP_145034071.1">
    <property type="nucleotide sequence ID" value="NZ_CP036271.1"/>
</dbReference>
<dbReference type="OrthoDB" id="292504at2"/>
<organism evidence="1 2">
    <name type="scientific">Caulifigura coniformis</name>
    <dbReference type="NCBI Taxonomy" id="2527983"/>
    <lineage>
        <taxon>Bacteria</taxon>
        <taxon>Pseudomonadati</taxon>
        <taxon>Planctomycetota</taxon>
        <taxon>Planctomycetia</taxon>
        <taxon>Planctomycetales</taxon>
        <taxon>Planctomycetaceae</taxon>
        <taxon>Caulifigura</taxon>
    </lineage>
</organism>
<dbReference type="KEGG" id="ccos:Pan44_46750"/>
<reference evidence="1 2" key="1">
    <citation type="submission" date="2019-02" db="EMBL/GenBank/DDBJ databases">
        <title>Deep-cultivation of Planctomycetes and their phenomic and genomic characterization uncovers novel biology.</title>
        <authorList>
            <person name="Wiegand S."/>
            <person name="Jogler M."/>
            <person name="Boedeker C."/>
            <person name="Pinto D."/>
            <person name="Vollmers J."/>
            <person name="Rivas-Marin E."/>
            <person name="Kohn T."/>
            <person name="Peeters S.H."/>
            <person name="Heuer A."/>
            <person name="Rast P."/>
            <person name="Oberbeckmann S."/>
            <person name="Bunk B."/>
            <person name="Jeske O."/>
            <person name="Meyerdierks A."/>
            <person name="Storesund J.E."/>
            <person name="Kallscheuer N."/>
            <person name="Luecker S."/>
            <person name="Lage O.M."/>
            <person name="Pohl T."/>
            <person name="Merkel B.J."/>
            <person name="Hornburger P."/>
            <person name="Mueller R.-W."/>
            <person name="Bruemmer F."/>
            <person name="Labrenz M."/>
            <person name="Spormann A.M."/>
            <person name="Op den Camp H."/>
            <person name="Overmann J."/>
            <person name="Amann R."/>
            <person name="Jetten M.S.M."/>
            <person name="Mascher T."/>
            <person name="Medema M.H."/>
            <person name="Devos D.P."/>
            <person name="Kaster A.-K."/>
            <person name="Ovreas L."/>
            <person name="Rohde M."/>
            <person name="Galperin M.Y."/>
            <person name="Jogler C."/>
        </authorList>
    </citation>
    <scope>NUCLEOTIDE SEQUENCE [LARGE SCALE GENOMIC DNA]</scope>
    <source>
        <strain evidence="1 2">Pan44</strain>
    </source>
</reference>
<sequence length="86" mass="9446">MTLILSLPDNLEDQLRARAAAAGQDVEAFVQQVVADSLAQVELKESVVSKLSVDFARRVEAWIGLHPVLDHAVDDSRESIYAGRDE</sequence>